<evidence type="ECO:0000313" key="1">
    <source>
        <dbReference type="EMBL" id="OIQ87752.1"/>
    </source>
</evidence>
<gene>
    <name evidence="1" type="ORF">GALL_303650</name>
</gene>
<dbReference type="EMBL" id="MLJW01000405">
    <property type="protein sequence ID" value="OIQ87752.1"/>
    <property type="molecule type" value="Genomic_DNA"/>
</dbReference>
<name>A0A1J5QW54_9ZZZZ</name>
<protein>
    <recommendedName>
        <fullName evidence="2">Sensory transduction regulator</fullName>
    </recommendedName>
</protein>
<dbReference type="Pfam" id="PF10722">
    <property type="entry name" value="YbjN"/>
    <property type="match status" value="1"/>
</dbReference>
<accession>A0A1J5QW54</accession>
<comment type="caution">
    <text evidence="1">The sequence shown here is derived from an EMBL/GenBank/DDBJ whole genome shotgun (WGS) entry which is preliminary data.</text>
</comment>
<dbReference type="InterPro" id="IPR019660">
    <property type="entry name" value="Put_sensory_transdc_reg_YbjN"/>
</dbReference>
<dbReference type="CDD" id="cd17511">
    <property type="entry name" value="YbjN_AmyR-like"/>
    <property type="match status" value="1"/>
</dbReference>
<proteinExistence type="predicted"/>
<sequence length="173" mass="19790">MSANQRTGWLARLFGETRPSTSPLIERVERPTPITRERVASYLRRRGYRFVIDAEGDLTGTWDDNRFWFLLLGDDDEILQVRGRWHRQLPVEQRRGLALALNDWNRERIWPKVYVREEEGALSLYSEVSVDLERGATDEQIGQAISCGLGTGVKMFDALLGLLPPGTLDDTSE</sequence>
<reference evidence="1" key="1">
    <citation type="submission" date="2016-10" db="EMBL/GenBank/DDBJ databases">
        <title>Sequence of Gallionella enrichment culture.</title>
        <authorList>
            <person name="Poehlein A."/>
            <person name="Muehling M."/>
            <person name="Daniel R."/>
        </authorList>
    </citation>
    <scope>NUCLEOTIDE SEQUENCE</scope>
</reference>
<dbReference type="AlphaFoldDB" id="A0A1J5QW54"/>
<evidence type="ECO:0008006" key="2">
    <source>
        <dbReference type="Google" id="ProtNLM"/>
    </source>
</evidence>
<organism evidence="1">
    <name type="scientific">mine drainage metagenome</name>
    <dbReference type="NCBI Taxonomy" id="410659"/>
    <lineage>
        <taxon>unclassified sequences</taxon>
        <taxon>metagenomes</taxon>
        <taxon>ecological metagenomes</taxon>
    </lineage>
</organism>